<dbReference type="EMBL" id="FTOF01000009">
    <property type="protein sequence ID" value="SIS50384.1"/>
    <property type="molecule type" value="Genomic_DNA"/>
</dbReference>
<accession>A0A1N7JM96</accession>
<name>A0A1N7JM96_9CORY</name>
<gene>
    <name evidence="1" type="ORF">SAMN05444817_10977</name>
</gene>
<organism evidence="1 2">
    <name type="scientific">Corynebacterium appendicis CIP 107643</name>
    <dbReference type="NCBI Taxonomy" id="1161099"/>
    <lineage>
        <taxon>Bacteria</taxon>
        <taxon>Bacillati</taxon>
        <taxon>Actinomycetota</taxon>
        <taxon>Actinomycetes</taxon>
        <taxon>Mycobacteriales</taxon>
        <taxon>Corynebacteriaceae</taxon>
        <taxon>Corynebacterium</taxon>
    </lineage>
</organism>
<evidence type="ECO:0000313" key="1">
    <source>
        <dbReference type="EMBL" id="SIS50384.1"/>
    </source>
</evidence>
<dbReference type="STRING" id="1161099.SAMN05444817_10977"/>
<dbReference type="OrthoDB" id="3233290at2"/>
<reference evidence="2" key="1">
    <citation type="submission" date="2017-01" db="EMBL/GenBank/DDBJ databases">
        <authorList>
            <person name="Varghese N."/>
            <person name="Submissions S."/>
        </authorList>
    </citation>
    <scope>NUCLEOTIDE SEQUENCE [LARGE SCALE GENOMIC DNA]</scope>
    <source>
        <strain evidence="2">DSM 44531</strain>
    </source>
</reference>
<proteinExistence type="predicted"/>
<dbReference type="RefSeq" id="WP_076599586.1">
    <property type="nucleotide sequence ID" value="NZ_CP046976.1"/>
</dbReference>
<evidence type="ECO:0000313" key="2">
    <source>
        <dbReference type="Proteomes" id="UP000186292"/>
    </source>
</evidence>
<protein>
    <submittedName>
        <fullName evidence="1">Uncharacterized protein</fullName>
    </submittedName>
</protein>
<keyword evidence="2" id="KW-1185">Reference proteome</keyword>
<dbReference type="AlphaFoldDB" id="A0A1N7JM96"/>
<dbReference type="Proteomes" id="UP000186292">
    <property type="component" value="Unassembled WGS sequence"/>
</dbReference>
<sequence>MGKLAADEAANTVVVEDMLFTFPKDWEVEDYDSWYGQSRGAKPLTDEPFNAKDCDLLALEGNRLWLIEVKDYTYPGKKINPDLPRDFALKVFHTMARLVANAYFGTHHKQEFCKRALRVDQIKVALAVEVRGNKATLYKALADLNDLVEAECRKMKIARVVIANSQVPSTQFSWTQERLPETRSDHTDR</sequence>